<reference evidence="3" key="1">
    <citation type="journal article" date="2019" name="Int. J. Syst. Evol. Microbiol.">
        <title>The Global Catalogue of Microorganisms (GCM) 10K type strain sequencing project: providing services to taxonomists for standard genome sequencing and annotation.</title>
        <authorList>
            <consortium name="The Broad Institute Genomics Platform"/>
            <consortium name="The Broad Institute Genome Sequencing Center for Infectious Disease"/>
            <person name="Wu L."/>
            <person name="Ma J."/>
        </authorList>
    </citation>
    <scope>NUCLEOTIDE SEQUENCE [LARGE SCALE GENOMIC DNA]</scope>
    <source>
        <strain evidence="3">CGMCC 1.7656</strain>
    </source>
</reference>
<dbReference type="EMBL" id="BMLV01000005">
    <property type="protein sequence ID" value="GGP05754.1"/>
    <property type="molecule type" value="Genomic_DNA"/>
</dbReference>
<comment type="caution">
    <text evidence="2">The sequence shown here is derived from an EMBL/GenBank/DDBJ whole genome shotgun (WGS) entry which is preliminary data.</text>
</comment>
<evidence type="ECO:0008006" key="4">
    <source>
        <dbReference type="Google" id="ProtNLM"/>
    </source>
</evidence>
<accession>A0ABQ2NKM8</accession>
<evidence type="ECO:0000313" key="2">
    <source>
        <dbReference type="EMBL" id="GGP05754.1"/>
    </source>
</evidence>
<keyword evidence="3" id="KW-1185">Reference proteome</keyword>
<organism evidence="2 3">
    <name type="scientific">Cloacibacterium rupense</name>
    <dbReference type="NCBI Taxonomy" id="517423"/>
    <lineage>
        <taxon>Bacteria</taxon>
        <taxon>Pseudomonadati</taxon>
        <taxon>Bacteroidota</taxon>
        <taxon>Flavobacteriia</taxon>
        <taxon>Flavobacteriales</taxon>
        <taxon>Weeksellaceae</taxon>
    </lineage>
</organism>
<dbReference type="RefSeq" id="WP_188618281.1">
    <property type="nucleotide sequence ID" value="NZ_BMLV01000005.1"/>
</dbReference>
<name>A0ABQ2NKM8_9FLAO</name>
<feature type="region of interest" description="Disordered" evidence="1">
    <location>
        <begin position="114"/>
        <end position="146"/>
    </location>
</feature>
<dbReference type="InterPro" id="IPR008969">
    <property type="entry name" value="CarboxyPept-like_regulatory"/>
</dbReference>
<evidence type="ECO:0000313" key="3">
    <source>
        <dbReference type="Proteomes" id="UP000620064"/>
    </source>
</evidence>
<evidence type="ECO:0000256" key="1">
    <source>
        <dbReference type="SAM" id="MobiDB-lite"/>
    </source>
</evidence>
<protein>
    <recommendedName>
        <fullName evidence="4">CarboxypepD_reg-like domain-containing protein</fullName>
    </recommendedName>
</protein>
<dbReference type="SUPFAM" id="SSF49464">
    <property type="entry name" value="Carboxypeptidase regulatory domain-like"/>
    <property type="match status" value="1"/>
</dbReference>
<proteinExistence type="predicted"/>
<dbReference type="Proteomes" id="UP000620064">
    <property type="component" value="Unassembled WGS sequence"/>
</dbReference>
<sequence>MNKLLSLVFFILSFKFFGQETLSGKVVTEQSTELSSVLVVNITTDDKTYTNSEGNFKILAKKGDEIRFLKEKYDRASISVFYVDFQKKLKIILTKTPIEIKEVQIKPRLTGNLNKDSKSLNKRNRNQELQNAIGLPPPPEKPREKPAEVARDILLPIITGNLNIQAIYDVASGKAKRQKRLYKYQDLQENIVWVRQKIEDEYFINLGIPKEDINSFIEYSFAKNPFALRYAKAENVSGFLLQIEEPAISFVKILQQKK</sequence>
<gene>
    <name evidence="2" type="ORF">GCM10010992_23090</name>
</gene>